<dbReference type="InterPro" id="IPR017884">
    <property type="entry name" value="SANT_dom"/>
</dbReference>
<dbReference type="SUPFAM" id="SSF46689">
    <property type="entry name" value="Homeodomain-like"/>
    <property type="match status" value="1"/>
</dbReference>
<keyword evidence="4" id="KW-1185">Reference proteome</keyword>
<dbReference type="EnsemblMetazoa" id="GMOY011441-RA">
    <property type="protein sequence ID" value="GMOY011441-PA"/>
    <property type="gene ID" value="GMOY011441"/>
</dbReference>
<reference evidence="3" key="1">
    <citation type="submission" date="2020-05" db="UniProtKB">
        <authorList>
            <consortium name="EnsemblMetazoa"/>
        </authorList>
    </citation>
    <scope>IDENTIFICATION</scope>
    <source>
        <strain evidence="3">Yale</strain>
    </source>
</reference>
<accession>A0A1B0GDR7</accession>
<dbReference type="InterPro" id="IPR009057">
    <property type="entry name" value="Homeodomain-like_sf"/>
</dbReference>
<dbReference type="Gene3D" id="1.10.10.60">
    <property type="entry name" value="Homeodomain-like"/>
    <property type="match status" value="1"/>
</dbReference>
<protein>
    <recommendedName>
        <fullName evidence="2">SANT domain-containing protein</fullName>
    </recommendedName>
</protein>
<dbReference type="PROSITE" id="PS51293">
    <property type="entry name" value="SANT"/>
    <property type="match status" value="1"/>
</dbReference>
<dbReference type="InterPro" id="IPR001005">
    <property type="entry name" value="SANT/Myb"/>
</dbReference>
<evidence type="ECO:0000256" key="1">
    <source>
        <dbReference type="ARBA" id="ARBA00004123"/>
    </source>
</evidence>
<dbReference type="AlphaFoldDB" id="A0A1B0GDR7"/>
<proteinExistence type="predicted"/>
<sequence length="91" mass="10746">MNEEEAVLTQGFTAWTQRDFNRLIKANEKQMTEEEMTEEETALTQGFTAWTQRDFNRLIKANEKYGHDDIENIAQDVESNKLEEIIELQFT</sequence>
<dbReference type="EMBL" id="CCAG010012019">
    <property type="status" value="NOT_ANNOTATED_CDS"/>
    <property type="molecule type" value="Genomic_DNA"/>
</dbReference>
<dbReference type="CDD" id="cd00167">
    <property type="entry name" value="SANT"/>
    <property type="match status" value="1"/>
</dbReference>
<dbReference type="Proteomes" id="UP000092444">
    <property type="component" value="Unassembled WGS sequence"/>
</dbReference>
<name>A0A1B0GDR7_GLOMM</name>
<dbReference type="VEuPathDB" id="VectorBase:GMOY011441"/>
<organism evidence="3 4">
    <name type="scientific">Glossina morsitans morsitans</name>
    <name type="common">Savannah tsetse fly</name>
    <dbReference type="NCBI Taxonomy" id="37546"/>
    <lineage>
        <taxon>Eukaryota</taxon>
        <taxon>Metazoa</taxon>
        <taxon>Ecdysozoa</taxon>
        <taxon>Arthropoda</taxon>
        <taxon>Hexapoda</taxon>
        <taxon>Insecta</taxon>
        <taxon>Pterygota</taxon>
        <taxon>Neoptera</taxon>
        <taxon>Endopterygota</taxon>
        <taxon>Diptera</taxon>
        <taxon>Brachycera</taxon>
        <taxon>Muscomorpha</taxon>
        <taxon>Hippoboscoidea</taxon>
        <taxon>Glossinidae</taxon>
        <taxon>Glossina</taxon>
    </lineage>
</organism>
<evidence type="ECO:0000313" key="4">
    <source>
        <dbReference type="Proteomes" id="UP000092444"/>
    </source>
</evidence>
<evidence type="ECO:0000259" key="2">
    <source>
        <dbReference type="PROSITE" id="PS51293"/>
    </source>
</evidence>
<comment type="subcellular location">
    <subcellularLocation>
        <location evidence="1">Nucleus</location>
    </subcellularLocation>
</comment>
<dbReference type="GO" id="GO:0005634">
    <property type="term" value="C:nucleus"/>
    <property type="evidence" value="ECO:0007669"/>
    <property type="project" value="UniProtKB-SubCell"/>
</dbReference>
<evidence type="ECO:0000313" key="3">
    <source>
        <dbReference type="EnsemblMetazoa" id="GMOY011441-PA"/>
    </source>
</evidence>
<feature type="domain" description="SANT" evidence="2">
    <location>
        <begin position="45"/>
        <end position="91"/>
    </location>
</feature>
<dbReference type="STRING" id="37546.A0A1B0GDR7"/>